<dbReference type="Proteomes" id="UP000315995">
    <property type="component" value="Chromosome"/>
</dbReference>
<dbReference type="Pfam" id="PF13229">
    <property type="entry name" value="Beta_helix"/>
    <property type="match status" value="2"/>
</dbReference>
<keyword evidence="5" id="KW-0472">Membrane</keyword>
<dbReference type="PANTHER" id="PTHR38934:SF6">
    <property type="entry name" value="CHROMOSOME UNDETERMINED SCAFFOLD_176, WHOLE GENOME SHOTGUN SEQUENCE"/>
    <property type="match status" value="1"/>
</dbReference>
<gene>
    <name evidence="7" type="ORF">FIV42_22865</name>
</gene>
<feature type="compositionally biased region" description="Low complexity" evidence="4">
    <location>
        <begin position="1538"/>
        <end position="1550"/>
    </location>
</feature>
<evidence type="ECO:0000256" key="5">
    <source>
        <dbReference type="SAM" id="Phobius"/>
    </source>
</evidence>
<sequence>MAICTPRNSHQLYLFASPLADNLEIKGDFLQFRVDRCDAFPSADCTRGVGGGLCLGEAMLQAVCRRRLMRLFVVLIGCMAGVALAEPAQALTTVPGGDITDAQWTTTGSPYLIQGDVRVPQGSTLEIQAGVEVWFADSDSQAGGVDTARVEFVVDGTLTVNGTSTAPVIFKPNLSSPARGHWRGLVVGSNATAVRIEHAEIAHAFHGVDTAAAGPRLEILHSSIHDASNIGLNVTAGSPAISDTTIEDNGGGGVYVEEPAAVSLTRTVVAHNAGSGVEVRQGTNTSEQATIDRSTIYGNTTNGVYVRNTTNSTATTIVSDSIIAKNGSYGVRTYGNEASVNLLYVNVWGQSRDFYPATLAQSGVEIMSADPLFVSSQDLHLTSNSPARYQSSQGDDLGALAYAGDQTPGLYGTLWADKQLTVTNSPYTVPGDLTIPSGVTLTIDPGVELQFAATDLMQSGRISTRVELNIEGALNANGTSTGKILMTSPTTSRSAWEGIWVGPTATSVVLKNATIEYAYQGIDYDADIATTVTETTIRESGDDAIEVRNGTLTLNAVDVVSNRAGIRVHPAAAATLNDTLVRDNDVDGIYVEQDSTSLTDTTIDHSTVHNNRTGIYIVQRSGTSATVHLTNNLVTSNSSYGVYRNTTYGSVNVNYNNSWGNRSSNFTGHVTMGTGNFSANPIYVSQSNLRLTENSPARFASSTGGDIGALPYANDPTPGLYGTLWADLTLTRANSPYVVPGDLTIDESVTLTIEPGVQFIFQSGDLMGAGIDTARSEFRVHGTVEVATGNTSAVRFKSDPATTGNWYGIYMAPTATNSQLDNIVVEYARYGIHYDADQANSITDASVRFSQLAGVWISSEGANLDSITVHNNDGPGILIDSDDGRAWAHLTNIVSYSNQYGFNLHLTTDTPSSIGMANVTVYGNTYDGIYITGAGAGNVGVDMLNSISAVNGRYGIYNRSGAAVNVTYSNLWGNTSGDYQSVSSNGVGNVSADPLFQAPPADLRLDPSSVLIDQGNGTGAPTHDRNGNTRPIDADNDGQDEWDIGAYEFVPDPVCGNGKIEGNEYCDDGASNGTYNSCNTTCTAMGPSCGDGFTNGPEECDDANSNNNDGCLDTCVANSCGDGYVHTGVEECDDANSVDDDGCTNACTLPVCGDGVVQSGEACDDGNADNTDGCLDTCDVARCGDGFIQAGVEECDDGNQSNTDACLDTCTLASCGDGYVQAGVEECDDANTNDNDACLQTCVVASCGDGLIHTGVETCDDGNTVNDDGCSNQCAVPTCGDGILQDGEECDDGNLIDTDECLSNCRIARCGDGFAQTGVEPCDDGNQDNGDACLNDCTVASCGDGIVHVGVEDCDDGNDRDNDACLSDCSKATCGDGIVHNGVEECDDGNDIDDDGCTNACELASCGDGIVQEGEECDDGNSSDEDSCLSTCQYNVCGDGYLDRANEGCDDGNDIDDDGCTNSCKLSTCGDGLIQAGEECDDANTDNTDGCLDTCLLNTCGDGYVRRSFEQCDDGNTLDGDGCSAACMTEDAGADAGSDAGSDAGADAGADAGGDAGTDAGGDAGGDAGADAGIDADQVDHSKTAESEGCSCSTGGAPSDVPVSALVVAFAGFLLGWRRRRRDGA</sequence>
<dbReference type="InterPro" id="IPR011050">
    <property type="entry name" value="Pectin_lyase_fold/virulence"/>
</dbReference>
<dbReference type="InterPro" id="IPR039448">
    <property type="entry name" value="Beta_helix"/>
</dbReference>
<dbReference type="SUPFAM" id="SSF51126">
    <property type="entry name" value="Pectin lyase-like"/>
    <property type="match status" value="3"/>
</dbReference>
<keyword evidence="8" id="KW-1185">Reference proteome</keyword>
<dbReference type="EMBL" id="CP041186">
    <property type="protein sequence ID" value="QDG53481.1"/>
    <property type="molecule type" value="Genomic_DNA"/>
</dbReference>
<dbReference type="SMART" id="SM00710">
    <property type="entry name" value="PbH1"/>
    <property type="match status" value="13"/>
</dbReference>
<feature type="region of interest" description="Disordered" evidence="4">
    <location>
        <begin position="1538"/>
        <end position="1574"/>
    </location>
</feature>
<dbReference type="InterPro" id="IPR059226">
    <property type="entry name" value="Choice_anch_Q_dom"/>
</dbReference>
<dbReference type="Gene3D" id="2.160.20.10">
    <property type="entry name" value="Single-stranded right-handed beta-helix, Pectin lyase-like"/>
    <property type="match status" value="3"/>
</dbReference>
<evidence type="ECO:0000256" key="4">
    <source>
        <dbReference type="SAM" id="MobiDB-lite"/>
    </source>
</evidence>
<dbReference type="InterPro" id="IPR012334">
    <property type="entry name" value="Pectin_lyas_fold"/>
</dbReference>
<keyword evidence="5" id="KW-1133">Transmembrane helix</keyword>
<evidence type="ECO:0000256" key="3">
    <source>
        <dbReference type="ARBA" id="ARBA00023157"/>
    </source>
</evidence>
<feature type="compositionally biased region" description="Gly residues" evidence="4">
    <location>
        <begin position="1551"/>
        <end position="1568"/>
    </location>
</feature>
<evidence type="ECO:0000259" key="6">
    <source>
        <dbReference type="Pfam" id="PF13229"/>
    </source>
</evidence>
<dbReference type="InterPro" id="IPR006626">
    <property type="entry name" value="PbH1"/>
</dbReference>
<keyword evidence="3" id="KW-1015">Disulfide bond</keyword>
<protein>
    <submittedName>
        <fullName evidence="7">DUF4215 domain-containing protein</fullName>
    </submittedName>
</protein>
<accession>A0A5B8Y9P9</accession>
<dbReference type="PANTHER" id="PTHR38934">
    <property type="entry name" value="HYPHALLY REGULATED CELL WALL PROTEIN 1"/>
    <property type="match status" value="1"/>
</dbReference>
<dbReference type="NCBIfam" id="TIGR02232">
    <property type="entry name" value="myxo_disulf_rpt"/>
    <property type="match status" value="13"/>
</dbReference>
<evidence type="ECO:0000256" key="1">
    <source>
        <dbReference type="ARBA" id="ARBA00022729"/>
    </source>
</evidence>
<dbReference type="InterPro" id="IPR024038">
    <property type="entry name" value="MYXO-CTERM"/>
</dbReference>
<dbReference type="Pfam" id="PF13948">
    <property type="entry name" value="DUF4215"/>
    <property type="match status" value="6"/>
</dbReference>
<feature type="transmembrane region" description="Helical" evidence="5">
    <location>
        <begin position="68"/>
        <end position="85"/>
    </location>
</feature>
<accession>A0A4Y6PYT2</accession>
<feature type="domain" description="Right handed beta helix" evidence="6">
    <location>
        <begin position="498"/>
        <end position="652"/>
    </location>
</feature>
<keyword evidence="5" id="KW-0812">Transmembrane</keyword>
<keyword evidence="2" id="KW-0677">Repeat</keyword>
<reference evidence="7 8" key="1">
    <citation type="submission" date="2019-06" db="EMBL/GenBank/DDBJ databases">
        <title>Persicimonas caeni gen. nov., sp. nov., a predatory bacterium isolated from solar saltern.</title>
        <authorList>
            <person name="Wang S."/>
        </authorList>
    </citation>
    <scope>NUCLEOTIDE SEQUENCE [LARGE SCALE GENOMIC DNA]</scope>
    <source>
        <strain evidence="7 8">YN101</strain>
    </source>
</reference>
<evidence type="ECO:0000313" key="8">
    <source>
        <dbReference type="Proteomes" id="UP000315995"/>
    </source>
</evidence>
<dbReference type="NCBIfam" id="TIGR03901">
    <property type="entry name" value="MYXO-CTERM"/>
    <property type="match status" value="1"/>
</dbReference>
<dbReference type="NCBIfam" id="NF041518">
    <property type="entry name" value="choice_anch_Q"/>
    <property type="match status" value="1"/>
</dbReference>
<evidence type="ECO:0000256" key="2">
    <source>
        <dbReference type="ARBA" id="ARBA00022737"/>
    </source>
</evidence>
<evidence type="ECO:0000313" key="7">
    <source>
        <dbReference type="EMBL" id="QDG53481.1"/>
    </source>
</evidence>
<feature type="domain" description="Right handed beta helix" evidence="6">
    <location>
        <begin position="181"/>
        <end position="284"/>
    </location>
</feature>
<name>A0A4Y6PYT2_PERCE</name>
<dbReference type="InterPro" id="IPR011936">
    <property type="entry name" value="Myxo_disulph_rpt"/>
</dbReference>
<keyword evidence="1" id="KW-0732">Signal</keyword>
<proteinExistence type="predicted"/>
<organism evidence="7 8">
    <name type="scientific">Persicimonas caeni</name>
    <dbReference type="NCBI Taxonomy" id="2292766"/>
    <lineage>
        <taxon>Bacteria</taxon>
        <taxon>Deltaproteobacteria</taxon>
        <taxon>Bradymonadales</taxon>
        <taxon>Bradymonadaceae</taxon>
        <taxon>Persicimonas</taxon>
    </lineage>
</organism>
<dbReference type="OrthoDB" id="5502550at2"/>